<organism evidence="1 2">
    <name type="scientific">Myxozyma melibiosi</name>
    <dbReference type="NCBI Taxonomy" id="54550"/>
    <lineage>
        <taxon>Eukaryota</taxon>
        <taxon>Fungi</taxon>
        <taxon>Dikarya</taxon>
        <taxon>Ascomycota</taxon>
        <taxon>Saccharomycotina</taxon>
        <taxon>Lipomycetes</taxon>
        <taxon>Lipomycetales</taxon>
        <taxon>Lipomycetaceae</taxon>
        <taxon>Myxozyma</taxon>
    </lineage>
</organism>
<dbReference type="SUPFAM" id="SSF143744">
    <property type="entry name" value="GlcG-like"/>
    <property type="match status" value="1"/>
</dbReference>
<protein>
    <recommendedName>
        <fullName evidence="3">Heme-binding protein</fullName>
    </recommendedName>
</protein>
<dbReference type="PANTHER" id="PTHR28255:SF1">
    <property type="entry name" value="UPF0303 PROTEIN YBR137W"/>
    <property type="match status" value="1"/>
</dbReference>
<dbReference type="InterPro" id="IPR010371">
    <property type="entry name" value="YBR137W-like"/>
</dbReference>
<dbReference type="Proteomes" id="UP001498771">
    <property type="component" value="Unassembled WGS sequence"/>
</dbReference>
<dbReference type="Gene3D" id="3.30.450.150">
    <property type="entry name" value="Haem-degrading domain"/>
    <property type="match status" value="1"/>
</dbReference>
<sequence length="182" mass="19452">MSDFLTAYDAFSKAPTDPTAVAEITSIIEKQESSLVFSEMDSAAAMKLGLAILSVTPVALAPDSPSSRPVVVAVYIGTNLLFYSAQDGTATDNFMWIQRKAFTVRRFGHASLYMGIKAEAAGFSYNDRFAIPVTEGTGAGGGFPIFIKGVKYPVGMVGVSGLPHMEDHDVLVKGIQKYLSEL</sequence>
<gene>
    <name evidence="1" type="ORF">BZA70DRAFT_87557</name>
</gene>
<name>A0ABR1EZA0_9ASCO</name>
<evidence type="ECO:0000313" key="1">
    <source>
        <dbReference type="EMBL" id="KAK7202944.1"/>
    </source>
</evidence>
<proteinExistence type="predicted"/>
<keyword evidence="2" id="KW-1185">Reference proteome</keyword>
<evidence type="ECO:0000313" key="2">
    <source>
        <dbReference type="Proteomes" id="UP001498771"/>
    </source>
</evidence>
<reference evidence="1 2" key="1">
    <citation type="submission" date="2024-03" db="EMBL/GenBank/DDBJ databases">
        <title>Genome-scale model development and genomic sequencing of the oleaginous clade Lipomyces.</title>
        <authorList>
            <consortium name="Lawrence Berkeley National Laboratory"/>
            <person name="Czajka J.J."/>
            <person name="Han Y."/>
            <person name="Kim J."/>
            <person name="Mondo S.J."/>
            <person name="Hofstad B.A."/>
            <person name="Robles A."/>
            <person name="Haridas S."/>
            <person name="Riley R."/>
            <person name="LaButti K."/>
            <person name="Pangilinan J."/>
            <person name="Andreopoulos W."/>
            <person name="Lipzen A."/>
            <person name="Yan J."/>
            <person name="Wang M."/>
            <person name="Ng V."/>
            <person name="Grigoriev I.V."/>
            <person name="Spatafora J.W."/>
            <person name="Magnuson J.K."/>
            <person name="Baker S.E."/>
            <person name="Pomraning K.R."/>
        </authorList>
    </citation>
    <scope>NUCLEOTIDE SEQUENCE [LARGE SCALE GENOMIC DNA]</scope>
    <source>
        <strain evidence="1 2">Phaff 52-87</strain>
    </source>
</reference>
<evidence type="ECO:0008006" key="3">
    <source>
        <dbReference type="Google" id="ProtNLM"/>
    </source>
</evidence>
<dbReference type="PANTHER" id="PTHR28255">
    <property type="match status" value="1"/>
</dbReference>
<accession>A0ABR1EZA0</accession>
<dbReference type="InterPro" id="IPR005624">
    <property type="entry name" value="PduO/GlcC-like"/>
</dbReference>
<dbReference type="RefSeq" id="XP_064765977.1">
    <property type="nucleotide sequence ID" value="XM_064915498.1"/>
</dbReference>
<dbReference type="EMBL" id="JBBJBU010000014">
    <property type="protein sequence ID" value="KAK7202944.1"/>
    <property type="molecule type" value="Genomic_DNA"/>
</dbReference>
<comment type="caution">
    <text evidence="1">The sequence shown here is derived from an EMBL/GenBank/DDBJ whole genome shotgun (WGS) entry which is preliminary data.</text>
</comment>
<dbReference type="Pfam" id="PF03928">
    <property type="entry name" value="HbpS-like"/>
    <property type="match status" value="1"/>
</dbReference>
<dbReference type="InterPro" id="IPR038084">
    <property type="entry name" value="PduO/GlcC-like_sf"/>
</dbReference>
<dbReference type="GeneID" id="90041010"/>